<dbReference type="EMBL" id="JACJKH010000024">
    <property type="protein sequence ID" value="MBM6745108.1"/>
    <property type="molecule type" value="Genomic_DNA"/>
</dbReference>
<dbReference type="InterPro" id="IPR001387">
    <property type="entry name" value="Cro/C1-type_HTH"/>
</dbReference>
<reference evidence="3 4" key="1">
    <citation type="journal article" date="2021" name="Sci. Rep.">
        <title>The distribution of antibiotic resistance genes in chicken gut microbiota commensals.</title>
        <authorList>
            <person name="Juricova H."/>
            <person name="Matiasovicova J."/>
            <person name="Kubasova T."/>
            <person name="Cejkova D."/>
            <person name="Rychlik I."/>
        </authorList>
    </citation>
    <scope>NUCLEOTIDE SEQUENCE [LARGE SCALE GENOMIC DNA]</scope>
    <source>
        <strain evidence="3 4">An770</strain>
    </source>
</reference>
<dbReference type="SMART" id="SM00530">
    <property type="entry name" value="HTH_XRE"/>
    <property type="match status" value="1"/>
</dbReference>
<dbReference type="SUPFAM" id="SSF47413">
    <property type="entry name" value="lambda repressor-like DNA-binding domains"/>
    <property type="match status" value="1"/>
</dbReference>
<evidence type="ECO:0000259" key="2">
    <source>
        <dbReference type="PROSITE" id="PS50943"/>
    </source>
</evidence>
<sequence length="354" mass="41332">MKINEIIRTRRMEKHMTQEQMAGYLGVTAPAVHKWEKGTSYPDITLLPALARLLDTDLNTLLSFKEELSDQEIAMFLNHLSEVSDADGVEKAYEEAMEKVREYPSCYPLILNIALFLDGAVLMDVKVKEAEQYREECEALYRRALESTDARIQNQVRSMLISRYRGRKEYDKAWELLEALPDESPVDKKQVQANLMIDCGKLQEAAKLEEEKLLMAMTEIHSVLMTLMEIAIKEERFEDAEYIADVSRDASKLFDQWEYTSYVAHFQLYSAQKDWVNTLKVLVPMLKSVTKRWDLKKSPLYQHIQTKKVETEDKSRMKQMLLKMIKEDEDTAFLRERDEFQDAVKEIEDENGES</sequence>
<dbReference type="Pfam" id="PF01381">
    <property type="entry name" value="HTH_3"/>
    <property type="match status" value="1"/>
</dbReference>
<accession>A0ABS2EJ92</accession>
<dbReference type="Proteomes" id="UP000775686">
    <property type="component" value="Unassembled WGS sequence"/>
</dbReference>
<dbReference type="PANTHER" id="PTHR46558">
    <property type="entry name" value="TRACRIPTIONAL REGULATORY PROTEIN-RELATED-RELATED"/>
    <property type="match status" value="1"/>
</dbReference>
<keyword evidence="4" id="KW-1185">Reference proteome</keyword>
<dbReference type="PANTHER" id="PTHR46558:SF11">
    <property type="entry name" value="HTH-TYPE TRANSCRIPTIONAL REGULATOR XRE"/>
    <property type="match status" value="1"/>
</dbReference>
<dbReference type="PROSITE" id="PS50943">
    <property type="entry name" value="HTH_CROC1"/>
    <property type="match status" value="1"/>
</dbReference>
<comment type="caution">
    <text evidence="3">The sequence shown here is derived from an EMBL/GenBank/DDBJ whole genome shotgun (WGS) entry which is preliminary data.</text>
</comment>
<evidence type="ECO:0000256" key="1">
    <source>
        <dbReference type="ARBA" id="ARBA00023125"/>
    </source>
</evidence>
<organism evidence="3 4">
    <name type="scientific">Drancourtella massiliensis</name>
    <dbReference type="NCBI Taxonomy" id="1632013"/>
    <lineage>
        <taxon>Bacteria</taxon>
        <taxon>Bacillati</taxon>
        <taxon>Bacillota</taxon>
        <taxon>Clostridia</taxon>
        <taxon>Eubacteriales</taxon>
        <taxon>Oscillospiraceae</taxon>
        <taxon>Drancourtella</taxon>
    </lineage>
</organism>
<feature type="domain" description="HTH cro/C1-type" evidence="2">
    <location>
        <begin position="7"/>
        <end position="61"/>
    </location>
</feature>
<dbReference type="InterPro" id="IPR010982">
    <property type="entry name" value="Lambda_DNA-bd_dom_sf"/>
</dbReference>
<dbReference type="CDD" id="cd00093">
    <property type="entry name" value="HTH_XRE"/>
    <property type="match status" value="1"/>
</dbReference>
<protein>
    <submittedName>
        <fullName evidence="3">Helix-turn-helix transcriptional regulator</fullName>
    </submittedName>
</protein>
<proteinExistence type="predicted"/>
<dbReference type="RefSeq" id="WP_204864477.1">
    <property type="nucleotide sequence ID" value="NZ_JACJKH010000024.1"/>
</dbReference>
<dbReference type="Gene3D" id="1.10.260.40">
    <property type="entry name" value="lambda repressor-like DNA-binding domains"/>
    <property type="match status" value="1"/>
</dbReference>
<keyword evidence="1" id="KW-0238">DNA-binding</keyword>
<name>A0ABS2EJ92_9FIRM</name>
<gene>
    <name evidence="3" type="ORF">H6A32_12505</name>
</gene>
<evidence type="ECO:0000313" key="4">
    <source>
        <dbReference type="Proteomes" id="UP000775686"/>
    </source>
</evidence>
<evidence type="ECO:0000313" key="3">
    <source>
        <dbReference type="EMBL" id="MBM6745108.1"/>
    </source>
</evidence>